<dbReference type="AlphaFoldDB" id="A0A935UJ96"/>
<dbReference type="Pfam" id="PF01738">
    <property type="entry name" value="DLH"/>
    <property type="match status" value="1"/>
</dbReference>
<protein>
    <submittedName>
        <fullName evidence="3">Dienelactone hydrolase family protein</fullName>
    </submittedName>
</protein>
<dbReference type="Proteomes" id="UP000697998">
    <property type="component" value="Unassembled WGS sequence"/>
</dbReference>
<dbReference type="PANTHER" id="PTHR22946">
    <property type="entry name" value="DIENELACTONE HYDROLASE DOMAIN-CONTAINING PROTEIN-RELATED"/>
    <property type="match status" value="1"/>
</dbReference>
<evidence type="ECO:0000313" key="3">
    <source>
        <dbReference type="EMBL" id="MBK7677559.1"/>
    </source>
</evidence>
<dbReference type="InterPro" id="IPR002925">
    <property type="entry name" value="Dienelactn_hydro"/>
</dbReference>
<feature type="domain" description="Dienelactone hydrolase" evidence="2">
    <location>
        <begin position="46"/>
        <end position="221"/>
    </location>
</feature>
<organism evidence="3 4">
    <name type="scientific">Candidatus Accumulibacter proximus</name>
    <dbReference type="NCBI Taxonomy" id="2954385"/>
    <lineage>
        <taxon>Bacteria</taxon>
        <taxon>Pseudomonadati</taxon>
        <taxon>Pseudomonadota</taxon>
        <taxon>Betaproteobacteria</taxon>
        <taxon>Candidatus Accumulibacter</taxon>
    </lineage>
</organism>
<dbReference type="EMBL" id="JADJMH010000038">
    <property type="protein sequence ID" value="MBK7677559.1"/>
    <property type="molecule type" value="Genomic_DNA"/>
</dbReference>
<dbReference type="SUPFAM" id="SSF53474">
    <property type="entry name" value="alpha/beta-Hydrolases"/>
    <property type="match status" value="1"/>
</dbReference>
<sequence length="265" mass="28657">MQLPVVRGARKKGADRAVAAGLCRDRDSAMNVAVEHARFAQTPLLIARPAGTCSPLPTVLWFHGFGADKEVHLPELCRLAERGLLAVGVDAIGHGQRQFANLAQHACRPPRETPRLFERIVNGTVAELPALIDRLVELGLTDEERIGVAGVSMGGCIAYGAITADRRLCAAAALLGSPEWTLAELPDLAVERFFPTALLSITAEHDTVVPPAAARILHQKLGPRYHARPDRLCHREIAGASHFMQPEEWASTVDLASAWLARFLA</sequence>
<dbReference type="InterPro" id="IPR029058">
    <property type="entry name" value="AB_hydrolase_fold"/>
</dbReference>
<dbReference type="GO" id="GO:0052689">
    <property type="term" value="F:carboxylic ester hydrolase activity"/>
    <property type="evidence" value="ECO:0007669"/>
    <property type="project" value="UniProtKB-ARBA"/>
</dbReference>
<dbReference type="PANTHER" id="PTHR22946:SF9">
    <property type="entry name" value="POLYKETIDE TRANSFERASE AF380"/>
    <property type="match status" value="1"/>
</dbReference>
<evidence type="ECO:0000313" key="4">
    <source>
        <dbReference type="Proteomes" id="UP000697998"/>
    </source>
</evidence>
<gene>
    <name evidence="3" type="ORF">IPJ27_24000</name>
</gene>
<dbReference type="Gene3D" id="3.40.50.1820">
    <property type="entry name" value="alpha/beta hydrolase"/>
    <property type="match status" value="1"/>
</dbReference>
<accession>A0A935UJ96</accession>
<evidence type="ECO:0000259" key="2">
    <source>
        <dbReference type="Pfam" id="PF01738"/>
    </source>
</evidence>
<reference evidence="3 4" key="1">
    <citation type="submission" date="2020-10" db="EMBL/GenBank/DDBJ databases">
        <title>Connecting structure to function with the recovery of over 1000 high-quality activated sludge metagenome-assembled genomes encoding full-length rRNA genes using long-read sequencing.</title>
        <authorList>
            <person name="Singleton C.M."/>
            <person name="Petriglieri F."/>
            <person name="Kristensen J.M."/>
            <person name="Kirkegaard R.H."/>
            <person name="Michaelsen T.Y."/>
            <person name="Andersen M.H."/>
            <person name="Karst S.M."/>
            <person name="Dueholm M.S."/>
            <person name="Nielsen P.H."/>
            <person name="Albertsen M."/>
        </authorList>
    </citation>
    <scope>NUCLEOTIDE SEQUENCE [LARGE SCALE GENOMIC DNA]</scope>
    <source>
        <strain evidence="3">EsbW_18-Q3-R4-48_BATAC.285</strain>
    </source>
</reference>
<name>A0A935UJ96_9PROT</name>
<dbReference type="InterPro" id="IPR050261">
    <property type="entry name" value="FrsA_esterase"/>
</dbReference>
<proteinExistence type="predicted"/>
<comment type="caution">
    <text evidence="3">The sequence shown here is derived from an EMBL/GenBank/DDBJ whole genome shotgun (WGS) entry which is preliminary data.</text>
</comment>
<evidence type="ECO:0000256" key="1">
    <source>
        <dbReference type="ARBA" id="ARBA00022801"/>
    </source>
</evidence>
<keyword evidence="1 3" id="KW-0378">Hydrolase</keyword>